<dbReference type="PROSITE" id="PS50088">
    <property type="entry name" value="ANK_REPEAT"/>
    <property type="match status" value="16"/>
</dbReference>
<dbReference type="InterPro" id="IPR000845">
    <property type="entry name" value="Nucleoside_phosphorylase_d"/>
</dbReference>
<organism evidence="6 7">
    <name type="scientific">Penicillium angulare</name>
    <dbReference type="NCBI Taxonomy" id="116970"/>
    <lineage>
        <taxon>Eukaryota</taxon>
        <taxon>Fungi</taxon>
        <taxon>Dikarya</taxon>
        <taxon>Ascomycota</taxon>
        <taxon>Pezizomycotina</taxon>
        <taxon>Eurotiomycetes</taxon>
        <taxon>Eurotiomycetidae</taxon>
        <taxon>Eurotiales</taxon>
        <taxon>Aspergillaceae</taxon>
        <taxon>Penicillium</taxon>
    </lineage>
</organism>
<dbReference type="InterPro" id="IPR036770">
    <property type="entry name" value="Ankyrin_rpt-contain_sf"/>
</dbReference>
<dbReference type="SUPFAM" id="SSF52540">
    <property type="entry name" value="P-loop containing nucleoside triphosphate hydrolases"/>
    <property type="match status" value="1"/>
</dbReference>
<feature type="domain" description="Nucleoside phosphorylase" evidence="4">
    <location>
        <begin position="37"/>
        <end position="289"/>
    </location>
</feature>
<keyword evidence="7" id="KW-1185">Reference proteome</keyword>
<feature type="repeat" description="ANK" evidence="3">
    <location>
        <begin position="1312"/>
        <end position="1344"/>
    </location>
</feature>
<evidence type="ECO:0008006" key="8">
    <source>
        <dbReference type="Google" id="ProtNLM"/>
    </source>
</evidence>
<dbReference type="SMART" id="SM00248">
    <property type="entry name" value="ANK"/>
    <property type="match status" value="17"/>
</dbReference>
<dbReference type="InterPro" id="IPR027417">
    <property type="entry name" value="P-loop_NTPase"/>
</dbReference>
<feature type="repeat" description="ANK" evidence="3">
    <location>
        <begin position="1279"/>
        <end position="1311"/>
    </location>
</feature>
<feature type="repeat" description="ANK" evidence="3">
    <location>
        <begin position="1213"/>
        <end position="1245"/>
    </location>
</feature>
<keyword evidence="2 3" id="KW-0040">ANK repeat</keyword>
<evidence type="ECO:0000259" key="5">
    <source>
        <dbReference type="Pfam" id="PF24883"/>
    </source>
</evidence>
<name>A0A9W9G911_9EURO</name>
<feature type="repeat" description="ANK" evidence="3">
    <location>
        <begin position="987"/>
        <end position="1014"/>
    </location>
</feature>
<dbReference type="EMBL" id="JAPQKH010000002">
    <property type="protein sequence ID" value="KAJ5113677.1"/>
    <property type="molecule type" value="Genomic_DNA"/>
</dbReference>
<evidence type="ECO:0000256" key="3">
    <source>
        <dbReference type="PROSITE-ProRule" id="PRU00023"/>
    </source>
</evidence>
<dbReference type="GO" id="GO:0003824">
    <property type="term" value="F:catalytic activity"/>
    <property type="evidence" value="ECO:0007669"/>
    <property type="project" value="InterPro"/>
</dbReference>
<evidence type="ECO:0000256" key="2">
    <source>
        <dbReference type="ARBA" id="ARBA00023043"/>
    </source>
</evidence>
<dbReference type="InterPro" id="IPR002110">
    <property type="entry name" value="Ankyrin_rpt"/>
</dbReference>
<feature type="repeat" description="ANK" evidence="3">
    <location>
        <begin position="1246"/>
        <end position="1278"/>
    </location>
</feature>
<dbReference type="PRINTS" id="PR01415">
    <property type="entry name" value="ANKYRIN"/>
</dbReference>
<dbReference type="PROSITE" id="PS50297">
    <property type="entry name" value="ANK_REP_REGION"/>
    <property type="match status" value="14"/>
</dbReference>
<evidence type="ECO:0000313" key="6">
    <source>
        <dbReference type="EMBL" id="KAJ5113677.1"/>
    </source>
</evidence>
<dbReference type="OrthoDB" id="194358at2759"/>
<evidence type="ECO:0000313" key="7">
    <source>
        <dbReference type="Proteomes" id="UP001149165"/>
    </source>
</evidence>
<dbReference type="Pfam" id="PF12796">
    <property type="entry name" value="Ank_2"/>
    <property type="match status" value="5"/>
</dbReference>
<evidence type="ECO:0000259" key="4">
    <source>
        <dbReference type="Pfam" id="PF01048"/>
    </source>
</evidence>
<dbReference type="PANTHER" id="PTHR24173:SF74">
    <property type="entry name" value="ANKYRIN REPEAT DOMAIN-CONTAINING PROTEIN 16"/>
    <property type="match status" value="1"/>
</dbReference>
<reference evidence="6" key="1">
    <citation type="submission" date="2022-11" db="EMBL/GenBank/DDBJ databases">
        <authorList>
            <person name="Petersen C."/>
        </authorList>
    </citation>
    <scope>NUCLEOTIDE SEQUENCE</scope>
    <source>
        <strain evidence="6">IBT 30069</strain>
    </source>
</reference>
<gene>
    <name evidence="6" type="ORF">N7456_002211</name>
</gene>
<sequence length="1443" mass="159820">MEGADIQEESRSAKRQKTIHQSSLPAYQYDRYTVAWVCALHIEMAAAQAMLDEVHDTPPRATNDTNSYVLGRIKGHNVVIACLPNGYYGTINAATVAANISRTFPAISVALMVGIGGGVPSKEDIRLGDIVVGTRVMQYDLGKIMADGKFERTAFPRTHGSLLGTTISSLRAKHELGPSRVPFIIEHKMKDLPDYCRPNAPDRLFDANYEHRSSSCDECDSSKLVNRARREPDISKVHYGAIASGDQVMKHGSSRDNIARELDVICFEMEAAGLMDIFPCLPIRGVCDYSDSHKTKEWQKYAAAAAAAYARELMEELPLAQEERSDPDPLTSKSNQQGFLDLLKFDQIDSRKLNIKKAHSKTCQWLLDHPQYKAWLDPTRLTQYYAFLWLSGKPGAGKSTIMKFAFLRMKKKVVTASFFFNARGEYLERSVIGMYRSLLYQLLMGYPELQKVLDKSDSIPLGQEHLSLNVLKDIFYDAVSALGQRHFVCFVDALDECDEQQIRDMIDYFEDLGIQCMSEGIPFRVCFSSRHYPYISIQGGIKLTLESETGHTRDLEAYITNRLRIQDPFLFQELKSKLLEKAAGVFMWVILVVDILNKEWHRGGLALRKRLAELPSGLSELFRDILRRDTDNMDQLLLCIRWIMFAERPLQPDEFRHALWSNLAARGLVDNQIPTISPQLRGNNAAFIISSSKGLAEITMSSPPKVQFIHESVRDFLIKDNGFFELWPELENNWEASSHDILRECCDFYLKYPSIHASCEQLFAGSKLNKADKAAKGYSLSRNYPFLQYASQYVLHHSNAAAIITPQNPFLLGFQLENWIVMNNIFEKFQNREYGTAASLLYILADRGLSTLIRTTKQIDPHIHFPGERYVYPIFAALAGGHKDAVAALLGLSSTLSDGVDIAEGINFRKDLLDFKRRTPLTWAAQEGRLKISKHLIEAGMSIYEEDEAGETAFTRAIQNGHKDICDLLFEKGSDINLQGDLLHKLLSKASESGHKSVARLFIEKGANINFQDSTRGTALFKALHNGHETVARLLIEKGADVHVQDSTGATALFKASNSGHETIARLLIEKGANIHVQDSTGATALFKASNSGHETIARLLIEKGANIHVQDSTGATALFKASNSGHETIARLLIEEGANVHVQGSSGRTALFEASQDGHEAVARLLIEKGANVHVQNSLGRTALFEASRDGHEAIARLLIEKGANVHVQNSLGRTALFEASRDGHEAVARLLIDKGAHFDFQDSIGVTALVEASYQGHERIAKLLIEAGADVNPESSLGRTPLYVASVDGHTGVAKLLIDNGAQVDRKINSGKTPLYVASAKGRGEIVKLLLDNGAQVDLKDDSGRTPLYVASRNGHGEIVKLLLDNGAAVDIKDNFNKTPLCEASANGCVGIVKLLLDNGADVDLKDYAGRTPLYMASCNGHREVVKLLLDSGTDMNLCDM</sequence>
<dbReference type="PANTHER" id="PTHR24173">
    <property type="entry name" value="ANKYRIN REPEAT CONTAINING"/>
    <property type="match status" value="1"/>
</dbReference>
<feature type="repeat" description="ANK" evidence="3">
    <location>
        <begin position="1015"/>
        <end position="1047"/>
    </location>
</feature>
<feature type="repeat" description="ANK" evidence="3">
    <location>
        <begin position="1378"/>
        <end position="1410"/>
    </location>
</feature>
<dbReference type="InterPro" id="IPR056884">
    <property type="entry name" value="NPHP3-like_N"/>
</dbReference>
<feature type="repeat" description="ANK" evidence="3">
    <location>
        <begin position="1048"/>
        <end position="1080"/>
    </location>
</feature>
<dbReference type="GO" id="GO:0009116">
    <property type="term" value="P:nucleoside metabolic process"/>
    <property type="evidence" value="ECO:0007669"/>
    <property type="project" value="InterPro"/>
</dbReference>
<reference evidence="6" key="2">
    <citation type="journal article" date="2023" name="IMA Fungus">
        <title>Comparative genomic study of the Penicillium genus elucidates a diverse pangenome and 15 lateral gene transfer events.</title>
        <authorList>
            <person name="Petersen C."/>
            <person name="Sorensen T."/>
            <person name="Nielsen M.R."/>
            <person name="Sondergaard T.E."/>
            <person name="Sorensen J.L."/>
            <person name="Fitzpatrick D.A."/>
            <person name="Frisvad J.C."/>
            <person name="Nielsen K.L."/>
        </authorList>
    </citation>
    <scope>NUCLEOTIDE SEQUENCE</scope>
    <source>
        <strain evidence="6">IBT 30069</strain>
    </source>
</reference>
<dbReference type="Gene3D" id="1.25.40.20">
    <property type="entry name" value="Ankyrin repeat-containing domain"/>
    <property type="match status" value="5"/>
</dbReference>
<dbReference type="Pfam" id="PF01048">
    <property type="entry name" value="PNP_UDP_1"/>
    <property type="match status" value="1"/>
</dbReference>
<proteinExistence type="predicted"/>
<feature type="repeat" description="ANK" evidence="3">
    <location>
        <begin position="949"/>
        <end position="981"/>
    </location>
</feature>
<dbReference type="Pfam" id="PF24883">
    <property type="entry name" value="NPHP3_N"/>
    <property type="match status" value="1"/>
</dbReference>
<feature type="repeat" description="ANK" evidence="3">
    <location>
        <begin position="1345"/>
        <end position="1377"/>
    </location>
</feature>
<feature type="repeat" description="ANK" evidence="3">
    <location>
        <begin position="1081"/>
        <end position="1113"/>
    </location>
</feature>
<feature type="repeat" description="ANK" evidence="3">
    <location>
        <begin position="1180"/>
        <end position="1212"/>
    </location>
</feature>
<feature type="repeat" description="ANK" evidence="3">
    <location>
        <begin position="916"/>
        <end position="948"/>
    </location>
</feature>
<dbReference type="Gene3D" id="3.40.50.300">
    <property type="entry name" value="P-loop containing nucleotide triphosphate hydrolases"/>
    <property type="match status" value="1"/>
</dbReference>
<feature type="repeat" description="ANK" evidence="3">
    <location>
        <begin position="1411"/>
        <end position="1443"/>
    </location>
</feature>
<protein>
    <recommendedName>
        <fullName evidence="8">Nucleoside phosphorylase domain-containing protein</fullName>
    </recommendedName>
</protein>
<feature type="domain" description="Nephrocystin 3-like N-terminal" evidence="5">
    <location>
        <begin position="362"/>
        <end position="530"/>
    </location>
</feature>
<accession>A0A9W9G911</accession>
<dbReference type="Pfam" id="PF13637">
    <property type="entry name" value="Ank_4"/>
    <property type="match status" value="2"/>
</dbReference>
<keyword evidence="1" id="KW-0677">Repeat</keyword>
<dbReference type="Proteomes" id="UP001149165">
    <property type="component" value="Unassembled WGS sequence"/>
</dbReference>
<comment type="caution">
    <text evidence="6">The sequence shown here is derived from an EMBL/GenBank/DDBJ whole genome shotgun (WGS) entry which is preliminary data.</text>
</comment>
<dbReference type="SUPFAM" id="SSF48403">
    <property type="entry name" value="Ankyrin repeat"/>
    <property type="match status" value="2"/>
</dbReference>
<feature type="repeat" description="ANK" evidence="3">
    <location>
        <begin position="1147"/>
        <end position="1179"/>
    </location>
</feature>
<dbReference type="SUPFAM" id="SSF53167">
    <property type="entry name" value="Purine and uridine phosphorylases"/>
    <property type="match status" value="1"/>
</dbReference>
<feature type="repeat" description="ANK" evidence="3">
    <location>
        <begin position="1114"/>
        <end position="1146"/>
    </location>
</feature>
<dbReference type="InterPro" id="IPR035994">
    <property type="entry name" value="Nucleoside_phosphorylase_sf"/>
</dbReference>
<evidence type="ECO:0000256" key="1">
    <source>
        <dbReference type="ARBA" id="ARBA00022737"/>
    </source>
</evidence>
<dbReference type="Gene3D" id="3.40.50.1580">
    <property type="entry name" value="Nucleoside phosphorylase domain"/>
    <property type="match status" value="1"/>
</dbReference>